<keyword evidence="3" id="KW-1185">Reference proteome</keyword>
<evidence type="ECO:0000313" key="3">
    <source>
        <dbReference type="Proteomes" id="UP000541535"/>
    </source>
</evidence>
<evidence type="ECO:0000256" key="1">
    <source>
        <dbReference type="SAM" id="MobiDB-lite"/>
    </source>
</evidence>
<gene>
    <name evidence="2" type="ORF">FHS03_000055</name>
</gene>
<feature type="compositionally biased region" description="Low complexity" evidence="1">
    <location>
        <begin position="39"/>
        <end position="57"/>
    </location>
</feature>
<feature type="region of interest" description="Disordered" evidence="1">
    <location>
        <begin position="1"/>
        <end position="58"/>
    </location>
</feature>
<dbReference type="RefSeq" id="WP_371871556.1">
    <property type="nucleotide sequence ID" value="NZ_JACHXD010000001.1"/>
</dbReference>
<evidence type="ECO:0000313" key="2">
    <source>
        <dbReference type="EMBL" id="MBB3117036.1"/>
    </source>
</evidence>
<dbReference type="AlphaFoldDB" id="A0A7W5FS12"/>
<comment type="caution">
    <text evidence="2">The sequence shown here is derived from an EMBL/GenBank/DDBJ whole genome shotgun (WGS) entry which is preliminary data.</text>
</comment>
<proteinExistence type="predicted"/>
<name>A0A7W5FS12_9BURK</name>
<dbReference type="Proteomes" id="UP000541535">
    <property type="component" value="Unassembled WGS sequence"/>
</dbReference>
<organism evidence="2 3">
    <name type="scientific">Pseudoduganella violacea</name>
    <dbReference type="NCBI Taxonomy" id="1715466"/>
    <lineage>
        <taxon>Bacteria</taxon>
        <taxon>Pseudomonadati</taxon>
        <taxon>Pseudomonadota</taxon>
        <taxon>Betaproteobacteria</taxon>
        <taxon>Burkholderiales</taxon>
        <taxon>Oxalobacteraceae</taxon>
        <taxon>Telluria group</taxon>
        <taxon>Pseudoduganella</taxon>
    </lineage>
</organism>
<accession>A0A7W5FS12</accession>
<sequence>MAVAERKVQQDQTRVDQDEDRLDDSRNQLVRDRETLGRTQTESLQAQAAAAPTLSAPRLDRAIEKPIPPNLLPPSTQLNAQGQTIGRLINIVA</sequence>
<dbReference type="EMBL" id="JACHXD010000001">
    <property type="protein sequence ID" value="MBB3117036.1"/>
    <property type="molecule type" value="Genomic_DNA"/>
</dbReference>
<protein>
    <submittedName>
        <fullName evidence="2">Uncharacterized protein</fullName>
    </submittedName>
</protein>
<feature type="compositionally biased region" description="Basic and acidic residues" evidence="1">
    <location>
        <begin position="23"/>
        <end position="36"/>
    </location>
</feature>
<reference evidence="2 3" key="1">
    <citation type="submission" date="2020-08" db="EMBL/GenBank/DDBJ databases">
        <title>Genomic Encyclopedia of Type Strains, Phase III (KMG-III): the genomes of soil and plant-associated and newly described type strains.</title>
        <authorList>
            <person name="Whitman W."/>
        </authorList>
    </citation>
    <scope>NUCLEOTIDE SEQUENCE [LARGE SCALE GENOMIC DNA]</scope>
    <source>
        <strain evidence="2 3">CECT 8897</strain>
    </source>
</reference>
<feature type="compositionally biased region" description="Basic and acidic residues" evidence="1">
    <location>
        <begin position="1"/>
        <end position="16"/>
    </location>
</feature>